<name>A0ABV0U9X0_9TELE</name>
<sequence length="66" mass="7698">MWLLLSSFQTGKNRSTRLRRDSVSTGDFSGTQFASAGLREKDQFCKEKLRRGGQGWTDYSLYWKEQ</sequence>
<gene>
    <name evidence="1" type="ORF">ILYODFUR_031010</name>
</gene>
<evidence type="ECO:0000313" key="2">
    <source>
        <dbReference type="Proteomes" id="UP001482620"/>
    </source>
</evidence>
<accession>A0ABV0U9X0</accession>
<protein>
    <submittedName>
        <fullName evidence="1">Uncharacterized protein</fullName>
    </submittedName>
</protein>
<evidence type="ECO:0000313" key="1">
    <source>
        <dbReference type="EMBL" id="MEQ2241983.1"/>
    </source>
</evidence>
<reference evidence="1 2" key="1">
    <citation type="submission" date="2021-06" db="EMBL/GenBank/DDBJ databases">
        <authorList>
            <person name="Palmer J.M."/>
        </authorList>
    </citation>
    <scope>NUCLEOTIDE SEQUENCE [LARGE SCALE GENOMIC DNA]</scope>
    <source>
        <strain evidence="2">if_2019</strain>
        <tissue evidence="1">Muscle</tissue>
    </source>
</reference>
<proteinExistence type="predicted"/>
<dbReference type="EMBL" id="JAHRIQ010062650">
    <property type="protein sequence ID" value="MEQ2241983.1"/>
    <property type="molecule type" value="Genomic_DNA"/>
</dbReference>
<keyword evidence="2" id="KW-1185">Reference proteome</keyword>
<dbReference type="Proteomes" id="UP001482620">
    <property type="component" value="Unassembled WGS sequence"/>
</dbReference>
<organism evidence="1 2">
    <name type="scientific">Ilyodon furcidens</name>
    <name type="common">goldbreast splitfin</name>
    <dbReference type="NCBI Taxonomy" id="33524"/>
    <lineage>
        <taxon>Eukaryota</taxon>
        <taxon>Metazoa</taxon>
        <taxon>Chordata</taxon>
        <taxon>Craniata</taxon>
        <taxon>Vertebrata</taxon>
        <taxon>Euteleostomi</taxon>
        <taxon>Actinopterygii</taxon>
        <taxon>Neopterygii</taxon>
        <taxon>Teleostei</taxon>
        <taxon>Neoteleostei</taxon>
        <taxon>Acanthomorphata</taxon>
        <taxon>Ovalentaria</taxon>
        <taxon>Atherinomorphae</taxon>
        <taxon>Cyprinodontiformes</taxon>
        <taxon>Goodeidae</taxon>
        <taxon>Ilyodon</taxon>
    </lineage>
</organism>
<comment type="caution">
    <text evidence="1">The sequence shown here is derived from an EMBL/GenBank/DDBJ whole genome shotgun (WGS) entry which is preliminary data.</text>
</comment>